<dbReference type="NCBIfam" id="NF005688">
    <property type="entry name" value="PRK07488.1"/>
    <property type="match status" value="1"/>
</dbReference>
<evidence type="ECO:0000256" key="1">
    <source>
        <dbReference type="SAM" id="SignalP"/>
    </source>
</evidence>
<name>A0ABU3DEP4_9RHOB</name>
<comment type="caution">
    <text evidence="3">The sequence shown here is derived from an EMBL/GenBank/DDBJ whole genome shotgun (WGS) entry which is preliminary data.</text>
</comment>
<feature type="signal peptide" evidence="1">
    <location>
        <begin position="1"/>
        <end position="26"/>
    </location>
</feature>
<gene>
    <name evidence="3" type="primary">iaaH</name>
    <name evidence="3" type="ORF">RM543_05815</name>
</gene>
<proteinExistence type="predicted"/>
<dbReference type="SUPFAM" id="SSF75304">
    <property type="entry name" value="Amidase signature (AS) enzymes"/>
    <property type="match status" value="1"/>
</dbReference>
<protein>
    <submittedName>
        <fullName evidence="3">Indoleacetamide hydrolase</fullName>
    </submittedName>
</protein>
<dbReference type="PANTHER" id="PTHR11895">
    <property type="entry name" value="TRANSAMIDASE"/>
    <property type="match status" value="1"/>
</dbReference>
<keyword evidence="3" id="KW-0378">Hydrolase</keyword>
<dbReference type="PANTHER" id="PTHR11895:SF151">
    <property type="entry name" value="GLUTAMYL-TRNA(GLN) AMIDOTRANSFERASE SUBUNIT A"/>
    <property type="match status" value="1"/>
</dbReference>
<dbReference type="Gene3D" id="3.90.1300.10">
    <property type="entry name" value="Amidase signature (AS) domain"/>
    <property type="match status" value="1"/>
</dbReference>
<evidence type="ECO:0000313" key="4">
    <source>
        <dbReference type="Proteomes" id="UP001265259"/>
    </source>
</evidence>
<evidence type="ECO:0000313" key="3">
    <source>
        <dbReference type="EMBL" id="MDT0682192.1"/>
    </source>
</evidence>
<sequence length="497" mass="50789">MRRLRSAMIGGASASALLIGAGSTAAQERASVAGTVDAIVAGETSADAAVQDALAAFEAWSELNAVAVLDGERALERAQAVDAGEVSGPLAGLPIVVKDNTQVEGLPASAGTPALRSVFSEESAPIVERLTLAGAIVVATSNMHELAFGISGWNPVYQTGSEPGVRNPYDTSRFAGGSSSGTGALVGAGAVLAGLGTDTGGSVRVPAAINGAAGLRPTMERYPAEGIVPISSTRDTPGFIAATVADIELLDRVVTGDDEARAADLDGLRLGIAPGFTADLDGDVQAVWDDTIARLEEAGVEMVDVDASSIFELNATLSFPIAFYEGRRDLVAYLEAYAPELTIEDVVSDIASPDVKGTYEMIVLPGQLPMPDGTMAELGPIYETAISEGRPALIAEYESLFDEGGIDALIFPTVPQVAGMAGPEASSPEMFNRIIRNTDPGSNAGLPGLSVPAALGTETGLPVGIELDGPAGSDRRLIEIGLAIEDVLGPLPRPDAP</sequence>
<evidence type="ECO:0000259" key="2">
    <source>
        <dbReference type="Pfam" id="PF01425"/>
    </source>
</evidence>
<reference evidence="3 4" key="1">
    <citation type="submission" date="2023-09" db="EMBL/GenBank/DDBJ databases">
        <authorList>
            <person name="Rey-Velasco X."/>
        </authorList>
    </citation>
    <scope>NUCLEOTIDE SEQUENCE [LARGE SCALE GENOMIC DNA]</scope>
    <source>
        <strain evidence="3 4">F158</strain>
    </source>
</reference>
<accession>A0ABU3DEP4</accession>
<dbReference type="Pfam" id="PF01425">
    <property type="entry name" value="Amidase"/>
    <property type="match status" value="1"/>
</dbReference>
<dbReference type="InterPro" id="IPR000120">
    <property type="entry name" value="Amidase"/>
</dbReference>
<dbReference type="InterPro" id="IPR036928">
    <property type="entry name" value="AS_sf"/>
</dbReference>
<feature type="chain" id="PRO_5045371610" evidence="1">
    <location>
        <begin position="27"/>
        <end position="497"/>
    </location>
</feature>
<dbReference type="RefSeq" id="WP_311689967.1">
    <property type="nucleotide sequence ID" value="NZ_JAVRHL010000002.1"/>
</dbReference>
<keyword evidence="1" id="KW-0732">Signal</keyword>
<feature type="domain" description="Amidase" evidence="2">
    <location>
        <begin position="53"/>
        <end position="477"/>
    </location>
</feature>
<dbReference type="EMBL" id="JAVRHL010000002">
    <property type="protein sequence ID" value="MDT0682192.1"/>
    <property type="molecule type" value="Genomic_DNA"/>
</dbReference>
<dbReference type="InterPro" id="IPR023631">
    <property type="entry name" value="Amidase_dom"/>
</dbReference>
<dbReference type="GO" id="GO:0016787">
    <property type="term" value="F:hydrolase activity"/>
    <property type="evidence" value="ECO:0007669"/>
    <property type="project" value="UniProtKB-KW"/>
</dbReference>
<dbReference type="Proteomes" id="UP001265259">
    <property type="component" value="Unassembled WGS sequence"/>
</dbReference>
<organism evidence="3 4">
    <name type="scientific">Tropicimonas omnivorans</name>
    <dbReference type="NCBI Taxonomy" id="3075590"/>
    <lineage>
        <taxon>Bacteria</taxon>
        <taxon>Pseudomonadati</taxon>
        <taxon>Pseudomonadota</taxon>
        <taxon>Alphaproteobacteria</taxon>
        <taxon>Rhodobacterales</taxon>
        <taxon>Roseobacteraceae</taxon>
        <taxon>Tropicimonas</taxon>
    </lineage>
</organism>
<keyword evidence="4" id="KW-1185">Reference proteome</keyword>
<dbReference type="InterPro" id="IPR020556">
    <property type="entry name" value="Amidase_CS"/>
</dbReference>
<dbReference type="PROSITE" id="PS00571">
    <property type="entry name" value="AMIDASES"/>
    <property type="match status" value="1"/>
</dbReference>